<dbReference type="AlphaFoldDB" id="A0A2K1ZID4"/>
<dbReference type="InParanoid" id="A0A2K1ZID4"/>
<reference evidence="3 4" key="1">
    <citation type="journal article" date="2006" name="Science">
        <title>The genome of black cottonwood, Populus trichocarpa (Torr. &amp; Gray).</title>
        <authorList>
            <person name="Tuskan G.A."/>
            <person name="Difazio S."/>
            <person name="Jansson S."/>
            <person name="Bohlmann J."/>
            <person name="Grigoriev I."/>
            <person name="Hellsten U."/>
            <person name="Putnam N."/>
            <person name="Ralph S."/>
            <person name="Rombauts S."/>
            <person name="Salamov A."/>
            <person name="Schein J."/>
            <person name="Sterck L."/>
            <person name="Aerts A."/>
            <person name="Bhalerao R.R."/>
            <person name="Bhalerao R.P."/>
            <person name="Blaudez D."/>
            <person name="Boerjan W."/>
            <person name="Brun A."/>
            <person name="Brunner A."/>
            <person name="Busov V."/>
            <person name="Campbell M."/>
            <person name="Carlson J."/>
            <person name="Chalot M."/>
            <person name="Chapman J."/>
            <person name="Chen G.L."/>
            <person name="Cooper D."/>
            <person name="Coutinho P.M."/>
            <person name="Couturier J."/>
            <person name="Covert S."/>
            <person name="Cronk Q."/>
            <person name="Cunningham R."/>
            <person name="Davis J."/>
            <person name="Degroeve S."/>
            <person name="Dejardin A."/>
            <person name="Depamphilis C."/>
            <person name="Detter J."/>
            <person name="Dirks B."/>
            <person name="Dubchak I."/>
            <person name="Duplessis S."/>
            <person name="Ehlting J."/>
            <person name="Ellis B."/>
            <person name="Gendler K."/>
            <person name="Goodstein D."/>
            <person name="Gribskov M."/>
            <person name="Grimwood J."/>
            <person name="Groover A."/>
            <person name="Gunter L."/>
            <person name="Hamberger B."/>
            <person name="Heinze B."/>
            <person name="Helariutta Y."/>
            <person name="Henrissat B."/>
            <person name="Holligan D."/>
            <person name="Holt R."/>
            <person name="Huang W."/>
            <person name="Islam-Faridi N."/>
            <person name="Jones S."/>
            <person name="Jones-Rhoades M."/>
            <person name="Jorgensen R."/>
            <person name="Joshi C."/>
            <person name="Kangasjarvi J."/>
            <person name="Karlsson J."/>
            <person name="Kelleher C."/>
            <person name="Kirkpatrick R."/>
            <person name="Kirst M."/>
            <person name="Kohler A."/>
            <person name="Kalluri U."/>
            <person name="Larimer F."/>
            <person name="Leebens-Mack J."/>
            <person name="Leple J.C."/>
            <person name="Locascio P."/>
            <person name="Lou Y."/>
            <person name="Lucas S."/>
            <person name="Martin F."/>
            <person name="Montanini B."/>
            <person name="Napoli C."/>
            <person name="Nelson D.R."/>
            <person name="Nelson C."/>
            <person name="Nieminen K."/>
            <person name="Nilsson O."/>
            <person name="Pereda V."/>
            <person name="Peter G."/>
            <person name="Philippe R."/>
            <person name="Pilate G."/>
            <person name="Poliakov A."/>
            <person name="Razumovskaya J."/>
            <person name="Richardson P."/>
            <person name="Rinaldi C."/>
            <person name="Ritland K."/>
            <person name="Rouze P."/>
            <person name="Ryaboy D."/>
            <person name="Schmutz J."/>
            <person name="Schrader J."/>
            <person name="Segerman B."/>
            <person name="Shin H."/>
            <person name="Siddiqui A."/>
            <person name="Sterky F."/>
            <person name="Terry A."/>
            <person name="Tsai C.J."/>
            <person name="Uberbacher E."/>
            <person name="Unneberg P."/>
            <person name="Vahala J."/>
            <person name="Wall K."/>
            <person name="Wessler S."/>
            <person name="Yang G."/>
            <person name="Yin T."/>
            <person name="Douglas C."/>
            <person name="Marra M."/>
            <person name="Sandberg G."/>
            <person name="Van de Peer Y."/>
            <person name="Rokhsar D."/>
        </authorList>
    </citation>
    <scope>NUCLEOTIDE SEQUENCE [LARGE SCALE GENOMIC DNA]</scope>
    <source>
        <strain evidence="4">cv. Nisqually</strain>
    </source>
</reference>
<dbReference type="PANTHER" id="PTHR33912">
    <property type="entry name" value="OS01G0939400 PROTEIN"/>
    <property type="match status" value="1"/>
</dbReference>
<name>A0A2K1ZID4_POPTR</name>
<dbReference type="GO" id="GO:0005737">
    <property type="term" value="C:cytoplasm"/>
    <property type="evidence" value="ECO:0000318"/>
    <property type="project" value="GO_Central"/>
</dbReference>
<feature type="signal peptide" evidence="2">
    <location>
        <begin position="1"/>
        <end position="21"/>
    </location>
</feature>
<gene>
    <name evidence="3" type="ORF">POPTR_008G164800</name>
</gene>
<evidence type="ECO:0000313" key="3">
    <source>
        <dbReference type="EMBL" id="PNT25039.1"/>
    </source>
</evidence>
<feature type="chain" id="PRO_5014406077" evidence="2">
    <location>
        <begin position="22"/>
        <end position="183"/>
    </location>
</feature>
<dbReference type="ExpressionAtlas" id="A0A2K1ZID4">
    <property type="expression patterns" value="baseline"/>
</dbReference>
<sequence length="183" mass="20441">MNINNLTIILLLYAFFDSVFLKKRIPLLNVYTTCPWSPGWATSHVLSCTLSYAIYTQPHLFSSPLLTRRSVHSPKTQIMSDTLRSGNSAAAQSRPSRLQRRRPASLQISPASSSSWNAAIPLLSPLITSPTAMDMKSRDDPPSPPRIQVTEGEKPVVFKKWQHPAAPFCYELAPFKPSFFVPV</sequence>
<dbReference type="PANTHER" id="PTHR33912:SF2">
    <property type="entry name" value="PUTATIVE-RELATED"/>
    <property type="match status" value="1"/>
</dbReference>
<proteinExistence type="predicted"/>
<accession>A0A2K1ZID4</accession>
<dbReference type="InterPro" id="IPR040381">
    <property type="entry name" value="At4g14450-like"/>
</dbReference>
<dbReference type="EMBL" id="CM009297">
    <property type="protein sequence ID" value="PNT25039.1"/>
    <property type="molecule type" value="Genomic_DNA"/>
</dbReference>
<evidence type="ECO:0000256" key="2">
    <source>
        <dbReference type="SAM" id="SignalP"/>
    </source>
</evidence>
<keyword evidence="4" id="KW-1185">Reference proteome</keyword>
<keyword evidence="2" id="KW-0732">Signal</keyword>
<organism evidence="3 4">
    <name type="scientific">Populus trichocarpa</name>
    <name type="common">Western balsam poplar</name>
    <name type="synonym">Populus balsamifera subsp. trichocarpa</name>
    <dbReference type="NCBI Taxonomy" id="3694"/>
    <lineage>
        <taxon>Eukaryota</taxon>
        <taxon>Viridiplantae</taxon>
        <taxon>Streptophyta</taxon>
        <taxon>Embryophyta</taxon>
        <taxon>Tracheophyta</taxon>
        <taxon>Spermatophyta</taxon>
        <taxon>Magnoliopsida</taxon>
        <taxon>eudicotyledons</taxon>
        <taxon>Gunneridae</taxon>
        <taxon>Pentapetalae</taxon>
        <taxon>rosids</taxon>
        <taxon>fabids</taxon>
        <taxon>Malpighiales</taxon>
        <taxon>Salicaceae</taxon>
        <taxon>Saliceae</taxon>
        <taxon>Populus</taxon>
    </lineage>
</organism>
<dbReference type="GO" id="GO:0005634">
    <property type="term" value="C:nucleus"/>
    <property type="evidence" value="ECO:0000318"/>
    <property type="project" value="GO_Central"/>
</dbReference>
<feature type="compositionally biased region" description="Polar residues" evidence="1">
    <location>
        <begin position="78"/>
        <end position="87"/>
    </location>
</feature>
<evidence type="ECO:0000256" key="1">
    <source>
        <dbReference type="SAM" id="MobiDB-lite"/>
    </source>
</evidence>
<dbReference type="Proteomes" id="UP000006729">
    <property type="component" value="Chromosome 8"/>
</dbReference>
<feature type="region of interest" description="Disordered" evidence="1">
    <location>
        <begin position="78"/>
        <end position="110"/>
    </location>
</feature>
<protein>
    <submittedName>
        <fullName evidence="3">Uncharacterized protein</fullName>
    </submittedName>
</protein>
<evidence type="ECO:0000313" key="4">
    <source>
        <dbReference type="Proteomes" id="UP000006729"/>
    </source>
</evidence>